<evidence type="ECO:0000313" key="2">
    <source>
        <dbReference type="Proteomes" id="UP001281147"/>
    </source>
</evidence>
<sequence length="486" mass="54224">MSRYTHESPMEFEFQNGTGPLDGRSPFAQVSSNAQRFPTGTNTTSKKSETTSGFLQFRQRLNSAAQGTYSAFDSPSKTRTMGSQQSSPNKPLPPTPFKNNLFNTPRKPQPDIDDSSAGETPRSPERRDDSDATPEIVNARSALTKFDNASAPTLPGAEREQASPTKQRPEPYRRESALVKFMSKAKNKIYSPGRGELPRAEHSGAIEKKRSTHRKRTVDRQVARQRRPSISESGEDNDHPPKSPRKRSGQHHRASEKGPHWISNLFTFIGQHPSVPHILSYYAQFLFNVFLMGCFGYLIYCFWSAIQGDVDAKAFEAMAGIIAKKAECAKNYAENNCDPSTRTAFMQVYCEDWYRCSQQDQLKVARATVSAHTFAEIFNSFVEPISWKAMIFTTILVFGCFAISNLAFGFFRQKAQQHQPSYGYGYGYNGPPPPTPQRSFSGQDGAYFPGTPWHLAPQGVGYEPQPSGGYGQIDGQGSPVRRLAYN</sequence>
<dbReference type="Proteomes" id="UP001281147">
    <property type="component" value="Unassembled WGS sequence"/>
</dbReference>
<accession>A0ACC3MYG4</accession>
<keyword evidence="2" id="KW-1185">Reference proteome</keyword>
<comment type="caution">
    <text evidence="1">The sequence shown here is derived from an EMBL/GenBank/DDBJ whole genome shotgun (WGS) entry which is preliminary data.</text>
</comment>
<dbReference type="EMBL" id="JAUTXU010000129">
    <property type="protein sequence ID" value="KAK3705489.1"/>
    <property type="molecule type" value="Genomic_DNA"/>
</dbReference>
<reference evidence="1" key="1">
    <citation type="submission" date="2023-07" db="EMBL/GenBank/DDBJ databases">
        <title>Black Yeasts Isolated from many extreme environments.</title>
        <authorList>
            <person name="Coleine C."/>
            <person name="Stajich J.E."/>
            <person name="Selbmann L."/>
        </authorList>
    </citation>
    <scope>NUCLEOTIDE SEQUENCE</scope>
    <source>
        <strain evidence="1">CCFEE 5714</strain>
    </source>
</reference>
<evidence type="ECO:0000313" key="1">
    <source>
        <dbReference type="EMBL" id="KAK3705489.1"/>
    </source>
</evidence>
<proteinExistence type="predicted"/>
<protein>
    <submittedName>
        <fullName evidence="1">Uncharacterized protein</fullName>
    </submittedName>
</protein>
<organism evidence="1 2">
    <name type="scientific">Vermiconidia calcicola</name>
    <dbReference type="NCBI Taxonomy" id="1690605"/>
    <lineage>
        <taxon>Eukaryota</taxon>
        <taxon>Fungi</taxon>
        <taxon>Dikarya</taxon>
        <taxon>Ascomycota</taxon>
        <taxon>Pezizomycotina</taxon>
        <taxon>Dothideomycetes</taxon>
        <taxon>Dothideomycetidae</taxon>
        <taxon>Mycosphaerellales</taxon>
        <taxon>Extremaceae</taxon>
        <taxon>Vermiconidia</taxon>
    </lineage>
</organism>
<gene>
    <name evidence="1" type="ORF">LTR37_013306</name>
</gene>
<name>A0ACC3MYG4_9PEZI</name>